<evidence type="ECO:0000313" key="3">
    <source>
        <dbReference type="Proteomes" id="UP001201812"/>
    </source>
</evidence>
<gene>
    <name evidence="2" type="ORF">DdX_12639</name>
</gene>
<comment type="caution">
    <text evidence="2">The sequence shown here is derived from an EMBL/GenBank/DDBJ whole genome shotgun (WGS) entry which is preliminary data.</text>
</comment>
<evidence type="ECO:0000313" key="2">
    <source>
        <dbReference type="EMBL" id="KAI1707050.1"/>
    </source>
</evidence>
<reference evidence="2" key="1">
    <citation type="submission" date="2022-01" db="EMBL/GenBank/DDBJ databases">
        <title>Genome Sequence Resource for Two Populations of Ditylenchus destructor, the Migratory Endoparasitic Phytonematode.</title>
        <authorList>
            <person name="Zhang H."/>
            <person name="Lin R."/>
            <person name="Xie B."/>
        </authorList>
    </citation>
    <scope>NUCLEOTIDE SEQUENCE</scope>
    <source>
        <strain evidence="2">BazhouSP</strain>
    </source>
</reference>
<protein>
    <submittedName>
        <fullName evidence="2">Uncharacterized protein</fullName>
    </submittedName>
</protein>
<feature type="region of interest" description="Disordered" evidence="1">
    <location>
        <begin position="243"/>
        <end position="288"/>
    </location>
</feature>
<proteinExistence type="predicted"/>
<feature type="region of interest" description="Disordered" evidence="1">
    <location>
        <begin position="170"/>
        <end position="192"/>
    </location>
</feature>
<feature type="compositionally biased region" description="Polar residues" evidence="1">
    <location>
        <begin position="273"/>
        <end position="288"/>
    </location>
</feature>
<sequence length="288" mass="32516">MGKFTEMQSLISLDSKYLSEFLVLLESTSSSAPIKSSLLLASHYKPLAKLTRTLLNSKRKRTTKKSYKGHTKSLNTNLGLVFYRLQHRRQPDSTAAFSSKAKRLHIRLRKRLGSTPHHKADFGFSPTHRRIGFTKGNSRVLRRQRPSIEVERASGLKEDLSKGTAQHLIGLSGSSRSSYNSEAAQLSDEDSIHRSKRTLSNLSAEASQLEQKRLNRRYSIGSLSIRRSTRPPIATLKHRLTPRGLNCFNRPASRKHHPTNAKRLQQKRRLSARSASQTSSIPLQSVRS</sequence>
<organism evidence="2 3">
    <name type="scientific">Ditylenchus destructor</name>
    <dbReference type="NCBI Taxonomy" id="166010"/>
    <lineage>
        <taxon>Eukaryota</taxon>
        <taxon>Metazoa</taxon>
        <taxon>Ecdysozoa</taxon>
        <taxon>Nematoda</taxon>
        <taxon>Chromadorea</taxon>
        <taxon>Rhabditida</taxon>
        <taxon>Tylenchina</taxon>
        <taxon>Tylenchomorpha</taxon>
        <taxon>Sphaerularioidea</taxon>
        <taxon>Anguinidae</taxon>
        <taxon>Anguininae</taxon>
        <taxon>Ditylenchus</taxon>
    </lineage>
</organism>
<feature type="compositionally biased region" description="Low complexity" evidence="1">
    <location>
        <begin position="172"/>
        <end position="181"/>
    </location>
</feature>
<evidence type="ECO:0000256" key="1">
    <source>
        <dbReference type="SAM" id="MobiDB-lite"/>
    </source>
</evidence>
<keyword evidence="3" id="KW-1185">Reference proteome</keyword>
<dbReference type="Proteomes" id="UP001201812">
    <property type="component" value="Unassembled WGS sequence"/>
</dbReference>
<accession>A0AAD4N0A1</accession>
<feature type="compositionally biased region" description="Basic residues" evidence="1">
    <location>
        <begin position="252"/>
        <end position="271"/>
    </location>
</feature>
<dbReference type="EMBL" id="JAKKPZ010000043">
    <property type="protein sequence ID" value="KAI1707050.1"/>
    <property type="molecule type" value="Genomic_DNA"/>
</dbReference>
<name>A0AAD4N0A1_9BILA</name>
<dbReference type="AlphaFoldDB" id="A0AAD4N0A1"/>